<reference evidence="3 4" key="1">
    <citation type="journal article" date="2023" name="PLoS ONE">
        <title>Complete genome assembly of Hawai'i environmental nontuberculous mycobacteria reveals unexpected co-isolation with methylobacteria.</title>
        <authorList>
            <person name="Hendrix J."/>
            <person name="Epperson L.E."/>
            <person name="Tong E.I."/>
            <person name="Chan Y.L."/>
            <person name="Hasan N.A."/>
            <person name="Dawrs S.N."/>
            <person name="Norton G.J."/>
            <person name="Virdi R."/>
            <person name="Crooks J.L."/>
            <person name="Chan E.D."/>
            <person name="Honda J.R."/>
            <person name="Strong M."/>
        </authorList>
    </citation>
    <scope>NUCLEOTIDE SEQUENCE [LARGE SCALE GENOMIC DNA]</scope>
    <source>
        <strain evidence="3 4">NJH_HI01</strain>
    </source>
</reference>
<keyword evidence="2" id="KW-0732">Signal</keyword>
<dbReference type="Gene3D" id="1.20.90.10">
    <property type="entry name" value="Phospholipase A2 domain"/>
    <property type="match status" value="1"/>
</dbReference>
<dbReference type="InterPro" id="IPR036444">
    <property type="entry name" value="PLipase_A2_dom_sf"/>
</dbReference>
<feature type="compositionally biased region" description="Acidic residues" evidence="1">
    <location>
        <begin position="140"/>
        <end position="149"/>
    </location>
</feature>
<accession>A0ABU9ZFW7</accession>
<dbReference type="Proteomes" id="UP001404845">
    <property type="component" value="Unassembled WGS sequence"/>
</dbReference>
<proteinExistence type="predicted"/>
<sequence length="149" mass="14975">MTRSILPLVLVAGLTVPAFSQTAAAVEGPPMLLHGNYCGPGNNAPAAPVDALDAACARHDACTPDGALAPKACNLRLQVDAERVADDPRQPTDLRMLAGLVASGAAMMPSAPSAGPRVRAVAPAAAPAAVDVPTQPETDTGPETDLPPE</sequence>
<evidence type="ECO:0000313" key="4">
    <source>
        <dbReference type="Proteomes" id="UP001404845"/>
    </source>
</evidence>
<feature type="compositionally biased region" description="Low complexity" evidence="1">
    <location>
        <begin position="109"/>
        <end position="133"/>
    </location>
</feature>
<evidence type="ECO:0000256" key="1">
    <source>
        <dbReference type="SAM" id="MobiDB-lite"/>
    </source>
</evidence>
<name>A0ABU9ZFW7_9HYPH</name>
<protein>
    <submittedName>
        <fullName evidence="3">Uncharacterized protein</fullName>
    </submittedName>
</protein>
<dbReference type="EMBL" id="JAQYXL010000001">
    <property type="protein sequence ID" value="MEN3230036.1"/>
    <property type="molecule type" value="Genomic_DNA"/>
</dbReference>
<dbReference type="RefSeq" id="WP_183669235.1">
    <property type="nucleotide sequence ID" value="NZ_JACHOS010000014.1"/>
</dbReference>
<keyword evidence="4" id="KW-1185">Reference proteome</keyword>
<evidence type="ECO:0000313" key="3">
    <source>
        <dbReference type="EMBL" id="MEN3230036.1"/>
    </source>
</evidence>
<dbReference type="SUPFAM" id="SSF48619">
    <property type="entry name" value="Phospholipase A2, PLA2"/>
    <property type="match status" value="1"/>
</dbReference>
<organism evidence="3 4">
    <name type="scientific">Methylorubrum rhodesianum</name>
    <dbReference type="NCBI Taxonomy" id="29427"/>
    <lineage>
        <taxon>Bacteria</taxon>
        <taxon>Pseudomonadati</taxon>
        <taxon>Pseudomonadota</taxon>
        <taxon>Alphaproteobacteria</taxon>
        <taxon>Hyphomicrobiales</taxon>
        <taxon>Methylobacteriaceae</taxon>
        <taxon>Methylorubrum</taxon>
    </lineage>
</organism>
<feature type="chain" id="PRO_5047221715" evidence="2">
    <location>
        <begin position="26"/>
        <end position="149"/>
    </location>
</feature>
<evidence type="ECO:0000256" key="2">
    <source>
        <dbReference type="SAM" id="SignalP"/>
    </source>
</evidence>
<feature type="signal peptide" evidence="2">
    <location>
        <begin position="1"/>
        <end position="25"/>
    </location>
</feature>
<comment type="caution">
    <text evidence="3">The sequence shown here is derived from an EMBL/GenBank/DDBJ whole genome shotgun (WGS) entry which is preliminary data.</text>
</comment>
<gene>
    <name evidence="3" type="ORF">PUR21_20645</name>
</gene>
<feature type="region of interest" description="Disordered" evidence="1">
    <location>
        <begin position="109"/>
        <end position="149"/>
    </location>
</feature>